<proteinExistence type="predicted"/>
<evidence type="ECO:0000313" key="1">
    <source>
        <dbReference type="EMBL" id="CUP88545.1"/>
    </source>
</evidence>
<dbReference type="OMA" id="RFVEAIW"/>
<evidence type="ECO:0000313" key="2">
    <source>
        <dbReference type="EMBL" id="KAB4313374.1"/>
    </source>
</evidence>
<gene>
    <name evidence="1" type="ORF">ERS852557_02054</name>
    <name evidence="3" type="ORF">GAN91_17385</name>
    <name evidence="2" type="ORF">GAO51_10845</name>
    <name evidence="4" type="ORF">KHY35_01885</name>
    <name evidence="5" type="ORF">PO127_11125</name>
</gene>
<dbReference type="EMBL" id="CZBI01000002">
    <property type="protein sequence ID" value="CUP88545.1"/>
    <property type="molecule type" value="Genomic_DNA"/>
</dbReference>
<dbReference type="Proteomes" id="UP000095541">
    <property type="component" value="Unassembled WGS sequence"/>
</dbReference>
<evidence type="ECO:0000313" key="6">
    <source>
        <dbReference type="Proteomes" id="UP000095541"/>
    </source>
</evidence>
<dbReference type="KEGG" id="btho:Btheta7330_02009"/>
<reference evidence="1 6" key="1">
    <citation type="submission" date="2015-09" db="EMBL/GenBank/DDBJ databases">
        <authorList>
            <consortium name="Pathogen Informatics"/>
        </authorList>
    </citation>
    <scope>NUCLEOTIDE SEQUENCE [LARGE SCALE GENOMIC DNA]</scope>
    <source>
        <strain evidence="1 6">2789STDY5834945</strain>
    </source>
</reference>
<dbReference type="AlphaFoldDB" id="A0A0P0F494"/>
<dbReference type="Proteomes" id="UP000782901">
    <property type="component" value="Unassembled WGS sequence"/>
</dbReference>
<evidence type="ECO:0000313" key="3">
    <source>
        <dbReference type="EMBL" id="KAB4479697.1"/>
    </source>
</evidence>
<evidence type="ECO:0000313" key="5">
    <source>
        <dbReference type="EMBL" id="MDC2236296.1"/>
    </source>
</evidence>
<dbReference type="EMBL" id="JAGZEE010000002">
    <property type="protein sequence ID" value="MBS5409459.1"/>
    <property type="molecule type" value="Genomic_DNA"/>
</dbReference>
<reference evidence="5" key="4">
    <citation type="submission" date="2022-10" db="EMBL/GenBank/DDBJ databases">
        <title>Human gut microbiome strain richness.</title>
        <authorList>
            <person name="Chen-Liaw A."/>
        </authorList>
    </citation>
    <scope>NUCLEOTIDE SEQUENCE</scope>
    <source>
        <strain evidence="5">1001283st1_A3_1001283B150304_161114</strain>
    </source>
</reference>
<accession>A0A0P0F494</accession>
<sequence>MNRIFEIEELNELEVFLKSQNDIDKLRDSLFAEFLKYADYKNVEEWNNAVRVCESLAIIGWGSNEALEALRGSFFNGNPMTCFVNKHREPRFVEAIWSRRINGFTMEAGRTSYHFSPDDPFQRQSIAWEYKTKEDVQGIELRSQRNWIPKNPIWIERTIGNCYENSKVVIESIENDLQSKLNKQMRPELYGQAVNKIILKCSFSYYDHVCCKCNYVIADEKLKLRQKELYPKLLTMFTKQEIEKNGYYLRNRFEFGPFRTDTGKVKAVITLEKEFSELNHSEQKKRLSEYILSALSHITNKLNKKVKYDFDLMLADFNVILTEWSNEQLPLTSK</sequence>
<evidence type="ECO:0000313" key="8">
    <source>
        <dbReference type="Proteomes" id="UP000440614"/>
    </source>
</evidence>
<dbReference type="EMBL" id="JAQNVG010000015">
    <property type="protein sequence ID" value="MDC2236296.1"/>
    <property type="molecule type" value="Genomic_DNA"/>
</dbReference>
<evidence type="ECO:0000313" key="4">
    <source>
        <dbReference type="EMBL" id="MBS5409459.1"/>
    </source>
</evidence>
<dbReference type="RefSeq" id="WP_008765035.1">
    <property type="nucleotide sequence ID" value="NZ_BAABXH010000001.1"/>
</dbReference>
<dbReference type="GeneID" id="60926473"/>
<dbReference type="EMBL" id="WCRY01000017">
    <property type="protein sequence ID" value="KAB4479697.1"/>
    <property type="molecule type" value="Genomic_DNA"/>
</dbReference>
<dbReference type="Proteomes" id="UP001217776">
    <property type="component" value="Unassembled WGS sequence"/>
</dbReference>
<dbReference type="Proteomes" id="UP000436858">
    <property type="component" value="Unassembled WGS sequence"/>
</dbReference>
<dbReference type="PATRIC" id="fig|818.23.peg.2079"/>
<protein>
    <submittedName>
        <fullName evidence="3">Uncharacterized protein</fullName>
    </submittedName>
</protein>
<evidence type="ECO:0000313" key="7">
    <source>
        <dbReference type="Proteomes" id="UP000436858"/>
    </source>
</evidence>
<organism evidence="3 7">
    <name type="scientific">Bacteroides thetaiotaomicron</name>
    <dbReference type="NCBI Taxonomy" id="818"/>
    <lineage>
        <taxon>Bacteria</taxon>
        <taxon>Pseudomonadati</taxon>
        <taxon>Bacteroidota</taxon>
        <taxon>Bacteroidia</taxon>
        <taxon>Bacteroidales</taxon>
        <taxon>Bacteroidaceae</taxon>
        <taxon>Bacteroides</taxon>
    </lineage>
</organism>
<reference evidence="7 8" key="2">
    <citation type="journal article" date="2019" name="Nat. Med.">
        <title>A library of human gut bacterial isolates paired with longitudinal multiomics data enables mechanistic microbiome research.</title>
        <authorList>
            <person name="Poyet M."/>
            <person name="Groussin M."/>
            <person name="Gibbons S.M."/>
            <person name="Avila-Pacheco J."/>
            <person name="Jiang X."/>
            <person name="Kearney S.M."/>
            <person name="Perrotta A.R."/>
            <person name="Berdy B."/>
            <person name="Zhao S."/>
            <person name="Lieberman T.D."/>
            <person name="Swanson P.K."/>
            <person name="Smith M."/>
            <person name="Roesemann S."/>
            <person name="Alexander J.E."/>
            <person name="Rich S.A."/>
            <person name="Livny J."/>
            <person name="Vlamakis H."/>
            <person name="Clish C."/>
            <person name="Bullock K."/>
            <person name="Deik A."/>
            <person name="Scott J."/>
            <person name="Pierce K.A."/>
            <person name="Xavier R.J."/>
            <person name="Alm E.J."/>
        </authorList>
    </citation>
    <scope>NUCLEOTIDE SEQUENCE [LARGE SCALE GENOMIC DNA]</scope>
    <source>
        <strain evidence="3 7">BIOML-A162</strain>
        <strain evidence="2 8">BIOML-A188</strain>
    </source>
</reference>
<reference evidence="4" key="3">
    <citation type="submission" date="2021-02" db="EMBL/GenBank/DDBJ databases">
        <title>Infant gut strain persistence is associated with maternal origin, phylogeny, and functional potential including surface adhesion and iron acquisition.</title>
        <authorList>
            <person name="Lou Y.C."/>
        </authorList>
    </citation>
    <scope>NUCLEOTIDE SEQUENCE</scope>
    <source>
        <strain evidence="4">L3_082_243G1_dasL3_082_243G1_maxbin2.maxbin.015s ta_sub</strain>
    </source>
</reference>
<accession>C6IH83</accession>
<name>A0A0P0F494_BACT4</name>
<dbReference type="Proteomes" id="UP000440614">
    <property type="component" value="Unassembled WGS sequence"/>
</dbReference>
<dbReference type="EMBL" id="WCSY01000009">
    <property type="protein sequence ID" value="KAB4313374.1"/>
    <property type="molecule type" value="Genomic_DNA"/>
</dbReference>